<dbReference type="AlphaFoldDB" id="A0A974GY49"/>
<dbReference type="GO" id="GO:0032265">
    <property type="term" value="P:XMP salvage"/>
    <property type="evidence" value="ECO:0007669"/>
    <property type="project" value="UniProtKB-UniRule"/>
</dbReference>
<feature type="binding site" evidence="5">
    <location>
        <begin position="128"/>
        <end position="132"/>
    </location>
    <ligand>
        <name>5-phospho-alpha-D-ribose 1-diphosphate</name>
        <dbReference type="ChEBI" id="CHEBI:58017"/>
    </ligand>
</feature>
<comment type="catalytic activity">
    <reaction evidence="5">
        <text>XMP + diphosphate = xanthine + 5-phospho-alpha-D-ribose 1-diphosphate</text>
        <dbReference type="Rhea" id="RHEA:10800"/>
        <dbReference type="ChEBI" id="CHEBI:17712"/>
        <dbReference type="ChEBI" id="CHEBI:33019"/>
        <dbReference type="ChEBI" id="CHEBI:57464"/>
        <dbReference type="ChEBI" id="CHEBI:58017"/>
        <dbReference type="EC" id="2.4.2.22"/>
    </reaction>
</comment>
<dbReference type="InterPro" id="IPR029057">
    <property type="entry name" value="PRTase-like"/>
</dbReference>
<comment type="similarity">
    <text evidence="5">Belongs to the purine/pyrimidine phosphoribosyltransferase family. Xpt subfamily.</text>
</comment>
<keyword evidence="1 5" id="KW-0963">Cytoplasm</keyword>
<comment type="pathway">
    <text evidence="5">Purine metabolism; XMP biosynthesis via salvage pathway; XMP from xanthine: step 1/1.</text>
</comment>
<dbReference type="NCBIfam" id="NF006671">
    <property type="entry name" value="PRK09219.1"/>
    <property type="match status" value="1"/>
</dbReference>
<dbReference type="InterPro" id="IPR050118">
    <property type="entry name" value="Pur/Pyrimidine_PRTase"/>
</dbReference>
<dbReference type="Pfam" id="PF00156">
    <property type="entry name" value="Pribosyltran"/>
    <property type="match status" value="1"/>
</dbReference>
<evidence type="ECO:0000256" key="6">
    <source>
        <dbReference type="NCBIfam" id="TIGR01744"/>
    </source>
</evidence>
<dbReference type="SUPFAM" id="SSF53271">
    <property type="entry name" value="PRTase-like"/>
    <property type="match status" value="1"/>
</dbReference>
<evidence type="ECO:0000313" key="8">
    <source>
        <dbReference type="EMBL" id="NYB75861.1"/>
    </source>
</evidence>
<proteinExistence type="inferred from homology"/>
<keyword evidence="9" id="KW-1185">Reference proteome</keyword>
<dbReference type="PANTHER" id="PTHR43864:SF1">
    <property type="entry name" value="XANTHINE PHOSPHORIBOSYLTRANSFERASE"/>
    <property type="match status" value="1"/>
</dbReference>
<comment type="subunit">
    <text evidence="5">Homodimer.</text>
</comment>
<accession>A0A974GY49</accession>
<dbReference type="EMBL" id="JACBNQ010000031">
    <property type="protein sequence ID" value="NYB75861.1"/>
    <property type="molecule type" value="Genomic_DNA"/>
</dbReference>
<dbReference type="GO" id="GO:0000310">
    <property type="term" value="F:xanthine phosphoribosyltransferase activity"/>
    <property type="evidence" value="ECO:0007669"/>
    <property type="project" value="UniProtKB-UniRule"/>
</dbReference>
<dbReference type="HAMAP" id="MF_01184">
    <property type="entry name" value="XPRTase"/>
    <property type="match status" value="1"/>
</dbReference>
<dbReference type="PANTHER" id="PTHR43864">
    <property type="entry name" value="HYPOXANTHINE/GUANINE PHOSPHORIBOSYLTRANSFERASE"/>
    <property type="match status" value="1"/>
</dbReference>
<feature type="binding site" evidence="5">
    <location>
        <position position="156"/>
    </location>
    <ligand>
        <name>xanthine</name>
        <dbReference type="ChEBI" id="CHEBI:17712"/>
    </ligand>
</feature>
<dbReference type="EC" id="2.4.2.22" evidence="5 6"/>
<dbReference type="Proteomes" id="UP000611629">
    <property type="component" value="Unassembled WGS sequence"/>
</dbReference>
<dbReference type="InterPro" id="IPR000836">
    <property type="entry name" value="PRTase_dom"/>
</dbReference>
<comment type="caution">
    <text evidence="8">The sequence shown here is derived from an EMBL/GenBank/DDBJ whole genome shotgun (WGS) entry which is preliminary data.</text>
</comment>
<name>A0A974GY49_SEDHY</name>
<protein>
    <recommendedName>
        <fullName evidence="5 6">Xanthine phosphoribosyltransferase</fullName>
        <shortName evidence="5">XPRTase</shortName>
        <ecNumber evidence="5 6">2.4.2.22</ecNumber>
    </recommendedName>
</protein>
<gene>
    <name evidence="5" type="primary">xpt</name>
    <name evidence="8" type="ORF">HZF24_17060</name>
</gene>
<organism evidence="8 9">
    <name type="scientific">Sedimentibacter hydroxybenzoicus DSM 7310</name>
    <dbReference type="NCBI Taxonomy" id="1123245"/>
    <lineage>
        <taxon>Bacteria</taxon>
        <taxon>Bacillati</taxon>
        <taxon>Bacillota</taxon>
        <taxon>Tissierellia</taxon>
        <taxon>Sedimentibacter</taxon>
    </lineage>
</organism>
<dbReference type="RefSeq" id="WP_179239580.1">
    <property type="nucleotide sequence ID" value="NZ_JACBNQ010000031.1"/>
</dbReference>
<dbReference type="GO" id="GO:0005737">
    <property type="term" value="C:cytoplasm"/>
    <property type="evidence" value="ECO:0007669"/>
    <property type="project" value="UniProtKB-SubCell"/>
</dbReference>
<evidence type="ECO:0000256" key="2">
    <source>
        <dbReference type="ARBA" id="ARBA00022676"/>
    </source>
</evidence>
<dbReference type="InterPro" id="IPR010079">
    <property type="entry name" value="Xanthine_PRibTrfase"/>
</dbReference>
<evidence type="ECO:0000259" key="7">
    <source>
        <dbReference type="Pfam" id="PF00156"/>
    </source>
</evidence>
<dbReference type="GO" id="GO:0006166">
    <property type="term" value="P:purine ribonucleoside salvage"/>
    <property type="evidence" value="ECO:0007669"/>
    <property type="project" value="UniProtKB-KW"/>
</dbReference>
<dbReference type="GO" id="GO:0046110">
    <property type="term" value="P:xanthine metabolic process"/>
    <property type="evidence" value="ECO:0007669"/>
    <property type="project" value="UniProtKB-UniRule"/>
</dbReference>
<dbReference type="NCBIfam" id="TIGR01744">
    <property type="entry name" value="XPRTase"/>
    <property type="match status" value="1"/>
</dbReference>
<feature type="binding site" evidence="5">
    <location>
        <position position="20"/>
    </location>
    <ligand>
        <name>xanthine</name>
        <dbReference type="ChEBI" id="CHEBI:17712"/>
    </ligand>
</feature>
<dbReference type="Gene3D" id="3.40.50.2020">
    <property type="match status" value="1"/>
</dbReference>
<keyword evidence="2 5" id="KW-0328">Glycosyltransferase</keyword>
<sequence>MDKLKKIIVERGEIKEGNILKVDSFLNHQLDVEFLYEMGEEIYKLFKDRNITKILTIEVSGIAIAAMAALHFKVPVVFAKKSESLNLDKDIYKGKVVSYTKSKEYNIMISKKYLNENDKLLIIDDFLAEGNAMKALIELSEQAGASVEGISIAIEKGFQNGGNYLRSMGYNLKCLTTIEEMKDGKITFK</sequence>
<evidence type="ECO:0000313" key="9">
    <source>
        <dbReference type="Proteomes" id="UP000611629"/>
    </source>
</evidence>
<evidence type="ECO:0000256" key="4">
    <source>
        <dbReference type="ARBA" id="ARBA00022726"/>
    </source>
</evidence>
<dbReference type="CDD" id="cd06223">
    <property type="entry name" value="PRTases_typeI"/>
    <property type="match status" value="1"/>
</dbReference>
<comment type="subcellular location">
    <subcellularLocation>
        <location evidence="5">Cytoplasm</location>
    </subcellularLocation>
</comment>
<evidence type="ECO:0000256" key="1">
    <source>
        <dbReference type="ARBA" id="ARBA00022490"/>
    </source>
</evidence>
<comment type="function">
    <text evidence="5">Converts the preformed base xanthine, a product of nucleic acid breakdown, to xanthosine 5'-monophosphate (XMP), so it can be reused for RNA or DNA synthesis.</text>
</comment>
<evidence type="ECO:0000256" key="5">
    <source>
        <dbReference type="HAMAP-Rule" id="MF_01184"/>
    </source>
</evidence>
<keyword evidence="4 5" id="KW-0660">Purine salvage</keyword>
<keyword evidence="3 5" id="KW-0808">Transferase</keyword>
<reference evidence="8" key="1">
    <citation type="submission" date="2020-07" db="EMBL/GenBank/DDBJ databases">
        <title>Genomic analysis of a strain of Sedimentibacter Hydroxybenzoicus DSM7310.</title>
        <authorList>
            <person name="Ma S."/>
        </authorList>
    </citation>
    <scope>NUCLEOTIDE SEQUENCE</scope>
    <source>
        <strain evidence="8">DSM 7310</strain>
    </source>
</reference>
<feature type="domain" description="Phosphoribosyltransferase" evidence="7">
    <location>
        <begin position="40"/>
        <end position="150"/>
    </location>
</feature>
<evidence type="ECO:0000256" key="3">
    <source>
        <dbReference type="ARBA" id="ARBA00022679"/>
    </source>
</evidence>
<feature type="binding site" evidence="5">
    <location>
        <position position="27"/>
    </location>
    <ligand>
        <name>xanthine</name>
        <dbReference type="ChEBI" id="CHEBI:17712"/>
    </ligand>
</feature>